<proteinExistence type="inferred from homology"/>
<dbReference type="Pfam" id="PF00648">
    <property type="entry name" value="Peptidase_C2"/>
    <property type="match status" value="1"/>
</dbReference>
<evidence type="ECO:0000256" key="3">
    <source>
        <dbReference type="ARBA" id="ARBA00022801"/>
    </source>
</evidence>
<protein>
    <submittedName>
        <fullName evidence="7">Cysteine protease</fullName>
    </submittedName>
</protein>
<evidence type="ECO:0000256" key="2">
    <source>
        <dbReference type="ARBA" id="ARBA00022670"/>
    </source>
</evidence>
<feature type="active site" evidence="5">
    <location>
        <position position="166"/>
    </location>
</feature>
<dbReference type="InterPro" id="IPR022684">
    <property type="entry name" value="Calpain_cysteine_protease"/>
</dbReference>
<evidence type="ECO:0000313" key="7">
    <source>
        <dbReference type="EMBL" id="RRD30984.1"/>
    </source>
</evidence>
<comment type="similarity">
    <text evidence="1">Belongs to the peptidase C2 family.</text>
</comment>
<sequence>MAAQAFVARAGELEVGLDGAAAALEAGAGVLEEYSEVLARGKDAVLALREQASAVVLSCVGDPVGAVAGAAALAAISRAYLNVLMEIRLAAANAAGALAGIMAGPDADTSAGSGDGQPPWWMFWRRADEKTKKKVELSPSDIERIKRQADGSATWDPARQGGIGDCYFLAALQAFALTEDGQRLMRDNVTWDETKGAFVVTFYDNGRPVQVEVRDYYGDGVVGAPSLIHVYERAYGIYVKDYNLSGGHARDAMEDISGQRAKRIETKGWSLWGDDHKYAQDEWDEIERALEEGKPVAAATSGGDFSGGDAVRAVADTNDNGRIDAGDQAGDYRIVGGEYDGNDGKDNHAYTVVAIDEEYVTLRNPWGINDTAPGYSAPSGDRPDGLIRISRQDYEKYFAVTDIGG</sequence>
<dbReference type="SUPFAM" id="SSF54001">
    <property type="entry name" value="Cysteine proteinases"/>
    <property type="match status" value="1"/>
</dbReference>
<name>A0A3P1V9T4_9ACTO</name>
<dbReference type="GO" id="GO:0004198">
    <property type="term" value="F:calcium-dependent cysteine-type endopeptidase activity"/>
    <property type="evidence" value="ECO:0007669"/>
    <property type="project" value="InterPro"/>
</dbReference>
<dbReference type="InterPro" id="IPR038765">
    <property type="entry name" value="Papain-like_cys_pep_sf"/>
</dbReference>
<evidence type="ECO:0000259" key="6">
    <source>
        <dbReference type="PROSITE" id="PS50203"/>
    </source>
</evidence>
<accession>A0A3P1V9T4</accession>
<evidence type="ECO:0000256" key="1">
    <source>
        <dbReference type="ARBA" id="ARBA00007623"/>
    </source>
</evidence>
<dbReference type="PANTHER" id="PTHR10183:SF379">
    <property type="entry name" value="CALPAIN-5"/>
    <property type="match status" value="1"/>
</dbReference>
<organism evidence="7 8">
    <name type="scientific">Actinomyces bowdenii</name>
    <dbReference type="NCBI Taxonomy" id="131109"/>
    <lineage>
        <taxon>Bacteria</taxon>
        <taxon>Bacillati</taxon>
        <taxon>Actinomycetota</taxon>
        <taxon>Actinomycetes</taxon>
        <taxon>Actinomycetales</taxon>
        <taxon>Actinomycetaceae</taxon>
        <taxon>Actinomyces</taxon>
    </lineage>
</organism>
<dbReference type="EMBL" id="RQZC01000001">
    <property type="protein sequence ID" value="RRD30984.1"/>
    <property type="molecule type" value="Genomic_DNA"/>
</dbReference>
<dbReference type="AlphaFoldDB" id="A0A3P1V9T4"/>
<feature type="active site" evidence="5">
    <location>
        <position position="348"/>
    </location>
</feature>
<keyword evidence="2 5" id="KW-0645">Protease</keyword>
<dbReference type="InterPro" id="IPR001300">
    <property type="entry name" value="Peptidase_C2_calpain_cat"/>
</dbReference>
<gene>
    <name evidence="7" type="ORF">EII10_00630</name>
</gene>
<dbReference type="Proteomes" id="UP000271272">
    <property type="component" value="Unassembled WGS sequence"/>
</dbReference>
<comment type="caution">
    <text evidence="7">The sequence shown here is derived from an EMBL/GenBank/DDBJ whole genome shotgun (WGS) entry which is preliminary data.</text>
</comment>
<evidence type="ECO:0000256" key="5">
    <source>
        <dbReference type="PROSITE-ProRule" id="PRU00239"/>
    </source>
</evidence>
<evidence type="ECO:0000313" key="8">
    <source>
        <dbReference type="Proteomes" id="UP000271272"/>
    </source>
</evidence>
<reference evidence="7 8" key="1">
    <citation type="submission" date="2018-11" db="EMBL/GenBank/DDBJ databases">
        <title>Genomes From Bacteria Associated with the Canine Oral Cavity: a Test Case for Automated Genome-Based Taxonomic Assignment.</title>
        <authorList>
            <person name="Coil D.A."/>
            <person name="Jospin G."/>
            <person name="Darling A.E."/>
            <person name="Wallis C."/>
            <person name="Davis I.J."/>
            <person name="Harris S."/>
            <person name="Eisen J.A."/>
            <person name="Holcombe L.J."/>
            <person name="O'Flynn C."/>
        </authorList>
    </citation>
    <scope>NUCLEOTIDE SEQUENCE [LARGE SCALE GENOMIC DNA]</scope>
    <source>
        <strain evidence="7 8">OH5050</strain>
    </source>
</reference>
<feature type="active site" evidence="5">
    <location>
        <position position="364"/>
    </location>
</feature>
<keyword evidence="4 5" id="KW-0788">Thiol protease</keyword>
<keyword evidence="3 5" id="KW-0378">Hydrolase</keyword>
<dbReference type="PROSITE" id="PS50203">
    <property type="entry name" value="CALPAIN_CAT"/>
    <property type="match status" value="1"/>
</dbReference>
<keyword evidence="8" id="KW-1185">Reference proteome</keyword>
<dbReference type="OrthoDB" id="3253192at2"/>
<dbReference type="GO" id="GO:0006508">
    <property type="term" value="P:proteolysis"/>
    <property type="evidence" value="ECO:0007669"/>
    <property type="project" value="UniProtKB-KW"/>
</dbReference>
<feature type="domain" description="Calpain catalytic" evidence="6">
    <location>
        <begin position="105"/>
        <end position="405"/>
    </location>
</feature>
<evidence type="ECO:0000256" key="4">
    <source>
        <dbReference type="ARBA" id="ARBA00022807"/>
    </source>
</evidence>
<dbReference type="PANTHER" id="PTHR10183">
    <property type="entry name" value="CALPAIN"/>
    <property type="match status" value="1"/>
</dbReference>